<sequence length="94" mass="11491">MPLYVVVYGQKWEDITYFTSFEKAQIKLIVQTLNYVDFYPFMMEYNLHDYGHMIRSKYSFILQHQELEKAKELHTIEHLRKNPQLLIDAITIRY</sequence>
<name>A0A6C0BER2_9ZZZZ</name>
<protein>
    <submittedName>
        <fullName evidence="1">Uncharacterized protein</fullName>
    </submittedName>
</protein>
<reference evidence="1" key="1">
    <citation type="journal article" date="2020" name="Nature">
        <title>Giant virus diversity and host interactions through global metagenomics.</title>
        <authorList>
            <person name="Schulz F."/>
            <person name="Roux S."/>
            <person name="Paez-Espino D."/>
            <person name="Jungbluth S."/>
            <person name="Walsh D.A."/>
            <person name="Denef V.J."/>
            <person name="McMahon K.D."/>
            <person name="Konstantinidis K.T."/>
            <person name="Eloe-Fadrosh E.A."/>
            <person name="Kyrpides N.C."/>
            <person name="Woyke T."/>
        </authorList>
    </citation>
    <scope>NUCLEOTIDE SEQUENCE</scope>
    <source>
        <strain evidence="1">GVMAG-M-3300010354-11</strain>
    </source>
</reference>
<evidence type="ECO:0000313" key="1">
    <source>
        <dbReference type="EMBL" id="QHS90805.1"/>
    </source>
</evidence>
<proteinExistence type="predicted"/>
<dbReference type="AlphaFoldDB" id="A0A6C0BER2"/>
<dbReference type="EMBL" id="MN739147">
    <property type="protein sequence ID" value="QHS90805.1"/>
    <property type="molecule type" value="Genomic_DNA"/>
</dbReference>
<organism evidence="1">
    <name type="scientific">viral metagenome</name>
    <dbReference type="NCBI Taxonomy" id="1070528"/>
    <lineage>
        <taxon>unclassified sequences</taxon>
        <taxon>metagenomes</taxon>
        <taxon>organismal metagenomes</taxon>
    </lineage>
</organism>
<accession>A0A6C0BER2</accession>